<accession>A0A8S5M3P5</accession>
<evidence type="ECO:0000313" key="3">
    <source>
        <dbReference type="EMBL" id="DAD76768.1"/>
    </source>
</evidence>
<organism evidence="3">
    <name type="scientific">Myoviridae sp. ctdxI18</name>
    <dbReference type="NCBI Taxonomy" id="2826673"/>
    <lineage>
        <taxon>Viruses</taxon>
        <taxon>Duplodnaviria</taxon>
        <taxon>Heunggongvirae</taxon>
        <taxon>Uroviricota</taxon>
        <taxon>Caudoviricetes</taxon>
    </lineage>
</organism>
<name>A0A8S5M3P5_9CAUD</name>
<protein>
    <submittedName>
        <fullName evidence="3">Uncharacterized protein</fullName>
    </submittedName>
</protein>
<keyword evidence="2" id="KW-0812">Transmembrane</keyword>
<dbReference type="EMBL" id="BK014808">
    <property type="protein sequence ID" value="DAD76768.1"/>
    <property type="molecule type" value="Genomic_DNA"/>
</dbReference>
<feature type="region of interest" description="Disordered" evidence="1">
    <location>
        <begin position="63"/>
        <end position="93"/>
    </location>
</feature>
<reference evidence="3" key="1">
    <citation type="journal article" date="2021" name="Proc. Natl. Acad. Sci. U.S.A.">
        <title>A Catalog of Tens of Thousands of Viruses from Human Metagenomes Reveals Hidden Associations with Chronic Diseases.</title>
        <authorList>
            <person name="Tisza M.J."/>
            <person name="Buck C.B."/>
        </authorList>
    </citation>
    <scope>NUCLEOTIDE SEQUENCE</scope>
    <source>
        <strain evidence="3">CtdxI18</strain>
    </source>
</reference>
<sequence length="175" mass="19383">MEMKSKAKVWILVVTVVMAVGIGIGVWVHYDRVHDQETASLVDHAVSSALAGVTTQPTEITTEPAATEATATTTTTKPTTTKKKKKKHTTTQPQVVYRTERNGTVAPAAIRETTESTVPKRPADAHFDPIPSDDGYYWDTASSRDDPLEEIYVDESGRHFYFKKGDKSTPRIYID</sequence>
<keyword evidence="2" id="KW-1133">Transmembrane helix</keyword>
<feature type="compositionally biased region" description="Basic residues" evidence="1">
    <location>
        <begin position="80"/>
        <end position="89"/>
    </location>
</feature>
<feature type="compositionally biased region" description="Low complexity" evidence="1">
    <location>
        <begin position="63"/>
        <end position="79"/>
    </location>
</feature>
<evidence type="ECO:0000256" key="2">
    <source>
        <dbReference type="SAM" id="Phobius"/>
    </source>
</evidence>
<proteinExistence type="predicted"/>
<keyword evidence="2" id="KW-0472">Membrane</keyword>
<evidence type="ECO:0000256" key="1">
    <source>
        <dbReference type="SAM" id="MobiDB-lite"/>
    </source>
</evidence>
<feature type="transmembrane region" description="Helical" evidence="2">
    <location>
        <begin position="9"/>
        <end position="30"/>
    </location>
</feature>